<evidence type="ECO:0000313" key="9">
    <source>
        <dbReference type="EMBL" id="MBC8176954.1"/>
    </source>
</evidence>
<dbReference type="GO" id="GO:0035999">
    <property type="term" value="P:tetrahydrofolate interconversion"/>
    <property type="evidence" value="ECO:0007669"/>
    <property type="project" value="UniProtKB-UniPathway"/>
</dbReference>
<dbReference type="GO" id="GO:0009086">
    <property type="term" value="P:methionine biosynthetic process"/>
    <property type="evidence" value="ECO:0007669"/>
    <property type="project" value="TreeGrafter"/>
</dbReference>
<dbReference type="Pfam" id="PF02219">
    <property type="entry name" value="MTHFR"/>
    <property type="match status" value="1"/>
</dbReference>
<dbReference type="GO" id="GO:0005829">
    <property type="term" value="C:cytosol"/>
    <property type="evidence" value="ECO:0007669"/>
    <property type="project" value="TreeGrafter"/>
</dbReference>
<dbReference type="EMBL" id="JACNJD010000177">
    <property type="protein sequence ID" value="MBC8176954.1"/>
    <property type="molecule type" value="Genomic_DNA"/>
</dbReference>
<evidence type="ECO:0000256" key="4">
    <source>
        <dbReference type="ARBA" id="ARBA00022630"/>
    </source>
</evidence>
<dbReference type="PANTHER" id="PTHR45754">
    <property type="entry name" value="METHYLENETETRAHYDROFOLATE REDUCTASE"/>
    <property type="match status" value="1"/>
</dbReference>
<dbReference type="UniPathway" id="UPA00193"/>
<evidence type="ECO:0000256" key="5">
    <source>
        <dbReference type="ARBA" id="ARBA00022827"/>
    </source>
</evidence>
<keyword evidence="6 8" id="KW-0560">Oxidoreductase</keyword>
<accession>A0A8J6N0C1</accession>
<evidence type="ECO:0000256" key="1">
    <source>
        <dbReference type="ARBA" id="ARBA00001974"/>
    </source>
</evidence>
<evidence type="ECO:0000256" key="2">
    <source>
        <dbReference type="ARBA" id="ARBA00004777"/>
    </source>
</evidence>
<keyword evidence="5 8" id="KW-0274">FAD</keyword>
<dbReference type="PANTHER" id="PTHR45754:SF3">
    <property type="entry name" value="METHYLENETETRAHYDROFOLATE REDUCTASE (NADPH)"/>
    <property type="match status" value="1"/>
</dbReference>
<comment type="caution">
    <text evidence="9">The sequence shown here is derived from an EMBL/GenBank/DDBJ whole genome shotgun (WGS) entry which is preliminary data.</text>
</comment>
<comment type="cofactor">
    <cofactor evidence="1 8">
        <name>FAD</name>
        <dbReference type="ChEBI" id="CHEBI:57692"/>
    </cofactor>
</comment>
<comment type="similarity">
    <text evidence="3 8">Belongs to the methylenetetrahydrofolate reductase family.</text>
</comment>
<dbReference type="Gene3D" id="3.20.20.220">
    <property type="match status" value="1"/>
</dbReference>
<organism evidence="9 10">
    <name type="scientific">Candidatus Desulfacyla euxinica</name>
    <dbReference type="NCBI Taxonomy" id="2841693"/>
    <lineage>
        <taxon>Bacteria</taxon>
        <taxon>Deltaproteobacteria</taxon>
        <taxon>Candidatus Desulfacyla</taxon>
    </lineage>
</organism>
<dbReference type="Proteomes" id="UP000650524">
    <property type="component" value="Unassembled WGS sequence"/>
</dbReference>
<evidence type="ECO:0000313" key="10">
    <source>
        <dbReference type="Proteomes" id="UP000650524"/>
    </source>
</evidence>
<reference evidence="9 10" key="1">
    <citation type="submission" date="2020-08" db="EMBL/GenBank/DDBJ databases">
        <title>Bridging the membrane lipid divide: bacteria of the FCB group superphylum have the potential to synthesize archaeal ether lipids.</title>
        <authorList>
            <person name="Villanueva L."/>
            <person name="Von Meijenfeldt F.A.B."/>
            <person name="Westbye A.B."/>
            <person name="Yadav S."/>
            <person name="Hopmans E.C."/>
            <person name="Dutilh B.E."/>
            <person name="Sinninghe Damste J.S."/>
        </authorList>
    </citation>
    <scope>NUCLEOTIDE SEQUENCE [LARGE SCALE GENOMIC DNA]</scope>
    <source>
        <strain evidence="9">NIOZ-UU27</strain>
    </source>
</reference>
<name>A0A8J6N0C1_9DELT</name>
<feature type="non-terminal residue" evidence="9">
    <location>
        <position position="176"/>
    </location>
</feature>
<dbReference type="InterPro" id="IPR029041">
    <property type="entry name" value="FAD-linked_oxidoreductase-like"/>
</dbReference>
<proteinExistence type="inferred from homology"/>
<dbReference type="AlphaFoldDB" id="A0A8J6N0C1"/>
<evidence type="ECO:0000256" key="6">
    <source>
        <dbReference type="ARBA" id="ARBA00023002"/>
    </source>
</evidence>
<evidence type="ECO:0000256" key="7">
    <source>
        <dbReference type="ARBA" id="ARBA00048628"/>
    </source>
</evidence>
<sequence>MVSAFKKALNSGKFVVTSEVAPPKGTNLDKMAHHIELLKDKVDAMNVTDHQSSVMRFPSLGGALLVKEMGGEPILQMTCRDRNRMALEADLLFASQRGINNVLCLTGDAVMFGDHKEAKGVFDLDSSQLMAAIRRLEKGEDLGGNKLDGGVSFCAGAIVTPEANPLEPQLIKFEKK</sequence>
<protein>
    <recommendedName>
        <fullName evidence="8">Methylenetetrahydrofolate reductase</fullName>
    </recommendedName>
</protein>
<comment type="catalytic activity">
    <reaction evidence="7">
        <text>(6S)-5-methyl-5,6,7,8-tetrahydrofolate + NAD(+) = (6R)-5,10-methylene-5,6,7,8-tetrahydrofolate + NADH + H(+)</text>
        <dbReference type="Rhea" id="RHEA:19821"/>
        <dbReference type="ChEBI" id="CHEBI:15378"/>
        <dbReference type="ChEBI" id="CHEBI:15636"/>
        <dbReference type="ChEBI" id="CHEBI:18608"/>
        <dbReference type="ChEBI" id="CHEBI:57540"/>
        <dbReference type="ChEBI" id="CHEBI:57945"/>
        <dbReference type="EC" id="1.5.1.54"/>
    </reaction>
    <physiologicalReaction direction="right-to-left" evidence="7">
        <dbReference type="Rhea" id="RHEA:19823"/>
    </physiologicalReaction>
</comment>
<keyword evidence="4 8" id="KW-0285">Flavoprotein</keyword>
<comment type="pathway">
    <text evidence="2 8">One-carbon metabolism; tetrahydrofolate interconversion.</text>
</comment>
<dbReference type="GO" id="GO:0106312">
    <property type="term" value="F:methylenetetrahydrofolate reductase (NADH) activity"/>
    <property type="evidence" value="ECO:0007669"/>
    <property type="project" value="UniProtKB-EC"/>
</dbReference>
<gene>
    <name evidence="9" type="ORF">H8E19_06070</name>
</gene>
<dbReference type="InterPro" id="IPR003171">
    <property type="entry name" value="Mehydrof_redctse-like"/>
</dbReference>
<dbReference type="GO" id="GO:0071949">
    <property type="term" value="F:FAD binding"/>
    <property type="evidence" value="ECO:0007669"/>
    <property type="project" value="TreeGrafter"/>
</dbReference>
<evidence type="ECO:0000256" key="8">
    <source>
        <dbReference type="RuleBase" id="RU003862"/>
    </source>
</evidence>
<evidence type="ECO:0000256" key="3">
    <source>
        <dbReference type="ARBA" id="ARBA00006743"/>
    </source>
</evidence>
<dbReference type="SUPFAM" id="SSF51730">
    <property type="entry name" value="FAD-linked oxidoreductase"/>
    <property type="match status" value="1"/>
</dbReference>